<dbReference type="AlphaFoldDB" id="A0A5S5BGA6"/>
<dbReference type="OrthoDB" id="6899227at2"/>
<dbReference type="Proteomes" id="UP000324282">
    <property type="component" value="Unassembled WGS sequence"/>
</dbReference>
<proteinExistence type="predicted"/>
<accession>A0A5S5BGA6</accession>
<evidence type="ECO:0000313" key="1">
    <source>
        <dbReference type="EMBL" id="TYP65342.1"/>
    </source>
</evidence>
<comment type="caution">
    <text evidence="1">The sequence shown here is derived from an EMBL/GenBank/DDBJ whole genome shotgun (WGS) entry which is preliminary data.</text>
</comment>
<protein>
    <submittedName>
        <fullName evidence="1">Uncharacterized protein</fullName>
    </submittedName>
</protein>
<name>A0A5S5BGA6_STUST</name>
<sequence length="95" mass="10465">MTVAQLIQLLQQFPDDMAVLVEGYENGYDPIHSLSMQELAGVQNAADYDGLFDTPNNLVMEIPGEKLTGIRAMARKENGERLSCVVIAGLRGQKR</sequence>
<evidence type="ECO:0000313" key="2">
    <source>
        <dbReference type="Proteomes" id="UP000324282"/>
    </source>
</evidence>
<dbReference type="EMBL" id="VNHQ01000012">
    <property type="protein sequence ID" value="TYP65342.1"/>
    <property type="molecule type" value="Genomic_DNA"/>
</dbReference>
<dbReference type="RefSeq" id="WP_148924753.1">
    <property type="nucleotide sequence ID" value="NZ_JBIDBY010000021.1"/>
</dbReference>
<reference evidence="1 2" key="1">
    <citation type="submission" date="2019-07" db="EMBL/GenBank/DDBJ databases">
        <title>Deep subsurface shale carbon reservoir microbial communities from Ohio and West Virginia, USA.</title>
        <authorList>
            <person name="Wrighton K."/>
        </authorList>
    </citation>
    <scope>NUCLEOTIDE SEQUENCE [LARGE SCALE GENOMIC DNA]</scope>
    <source>
        <strain evidence="1 2">NP_8Ht</strain>
    </source>
</reference>
<gene>
    <name evidence="1" type="ORF">A9A72_122470</name>
</gene>
<organism evidence="1 2">
    <name type="scientific">Stutzerimonas stutzeri</name>
    <name type="common">Pseudomonas stutzeri</name>
    <dbReference type="NCBI Taxonomy" id="316"/>
    <lineage>
        <taxon>Bacteria</taxon>
        <taxon>Pseudomonadati</taxon>
        <taxon>Pseudomonadota</taxon>
        <taxon>Gammaproteobacteria</taxon>
        <taxon>Pseudomonadales</taxon>
        <taxon>Pseudomonadaceae</taxon>
        <taxon>Stutzerimonas</taxon>
    </lineage>
</organism>